<evidence type="ECO:0000313" key="2">
    <source>
        <dbReference type="EMBL" id="QQK88574.1"/>
    </source>
</evidence>
<evidence type="ECO:0000256" key="1">
    <source>
        <dbReference type="SAM" id="Phobius"/>
    </source>
</evidence>
<dbReference type="EMBL" id="MW423739">
    <property type="protein sequence ID" value="QQK88574.1"/>
    <property type="molecule type" value="Genomic_DNA"/>
</dbReference>
<accession>A0A7T6ZME5</accession>
<organism evidence="2">
    <name type="scientific">Vibrio phage PH669</name>
    <dbReference type="NCBI Taxonomy" id="2800823"/>
    <lineage>
        <taxon>Viruses</taxon>
        <taxon>Duplodnaviria</taxon>
        <taxon>Heunggongvirae</taxon>
        <taxon>Uroviricota</taxon>
        <taxon>Caudoviricetes</taxon>
        <taxon>Queuovirinae</taxon>
    </lineage>
</organism>
<keyword evidence="1" id="KW-0472">Membrane</keyword>
<sequence length="162" mass="18411">MMKVAIIKYKDVEPGMNQYLKVVRQTPIGETPTCGGETPCNESVEYGVYPQIKFVRFAEQFEILEHDMGTVPYELIEQGNYFGAEVDMYVSPELLDLLHAYKRDHVEHLKQKWAMEINNVTVAQGKLRRAKEQIETLKWGCITLAVVASVTVAALGYVVTRI</sequence>
<proteinExistence type="predicted"/>
<keyword evidence="1" id="KW-0812">Transmembrane</keyword>
<reference evidence="2" key="1">
    <citation type="submission" date="2020-12" db="EMBL/GenBank/DDBJ databases">
        <authorList>
            <person name="Hu Z."/>
        </authorList>
    </citation>
    <scope>NUCLEOTIDE SEQUENCE</scope>
</reference>
<keyword evidence="1" id="KW-1133">Transmembrane helix</keyword>
<feature type="transmembrane region" description="Helical" evidence="1">
    <location>
        <begin position="136"/>
        <end position="159"/>
    </location>
</feature>
<name>A0A7T6ZME5_9CAUD</name>
<protein>
    <submittedName>
        <fullName evidence="2">Uncharacterized protein</fullName>
    </submittedName>
</protein>